<feature type="non-terminal residue" evidence="1">
    <location>
        <position position="145"/>
    </location>
</feature>
<organism evidence="1">
    <name type="scientific">marine sediment metagenome</name>
    <dbReference type="NCBI Taxonomy" id="412755"/>
    <lineage>
        <taxon>unclassified sequences</taxon>
        <taxon>metagenomes</taxon>
        <taxon>ecological metagenomes</taxon>
    </lineage>
</organism>
<dbReference type="EMBL" id="BART01004883">
    <property type="protein sequence ID" value="GAG58187.1"/>
    <property type="molecule type" value="Genomic_DNA"/>
</dbReference>
<evidence type="ECO:0000313" key="1">
    <source>
        <dbReference type="EMBL" id="GAG58187.1"/>
    </source>
</evidence>
<name>X0ZJ99_9ZZZZ</name>
<protein>
    <submittedName>
        <fullName evidence="1">Uncharacterized protein</fullName>
    </submittedName>
</protein>
<proteinExistence type="predicted"/>
<dbReference type="AlphaFoldDB" id="X0ZJ99"/>
<gene>
    <name evidence="1" type="ORF">S01H4_11834</name>
</gene>
<reference evidence="1" key="1">
    <citation type="journal article" date="2014" name="Front. Microbiol.">
        <title>High frequency of phylogenetically diverse reductive dehalogenase-homologous genes in deep subseafloor sedimentary metagenomes.</title>
        <authorList>
            <person name="Kawai M."/>
            <person name="Futagami T."/>
            <person name="Toyoda A."/>
            <person name="Takaki Y."/>
            <person name="Nishi S."/>
            <person name="Hori S."/>
            <person name="Arai W."/>
            <person name="Tsubouchi T."/>
            <person name="Morono Y."/>
            <person name="Uchiyama I."/>
            <person name="Ito T."/>
            <person name="Fujiyama A."/>
            <person name="Inagaki F."/>
            <person name="Takami H."/>
        </authorList>
    </citation>
    <scope>NUCLEOTIDE SEQUENCE</scope>
    <source>
        <strain evidence="1">Expedition CK06-06</strain>
    </source>
</reference>
<sequence length="145" mass="16299">MEKFNNTYKLLFFLTLFSFCGNSFSQNLFVTKLSDLEFGDVFIGTVNVDVPHTDARAAKFSFYHTRTGNRTMTVTFTLPNNLVFGANNLPITFDQAHSAWLNNDQVGGRENFDPWVGFTTGRSRANEVKYVWLGANIASTTGYPS</sequence>
<comment type="caution">
    <text evidence="1">The sequence shown here is derived from an EMBL/GenBank/DDBJ whole genome shotgun (WGS) entry which is preliminary data.</text>
</comment>
<accession>X0ZJ99</accession>